<dbReference type="EMBL" id="CAJNJQ010001836">
    <property type="protein sequence ID" value="CAE7151994.1"/>
    <property type="molecule type" value="Genomic_DNA"/>
</dbReference>
<evidence type="ECO:0000313" key="2">
    <source>
        <dbReference type="EMBL" id="CAE7151994.1"/>
    </source>
</evidence>
<reference evidence="2" key="1">
    <citation type="submission" date="2021-01" db="EMBL/GenBank/DDBJ databases">
        <authorList>
            <person name="Kaushik A."/>
        </authorList>
    </citation>
    <scope>NUCLEOTIDE SEQUENCE</scope>
    <source>
        <strain evidence="2">AG5</strain>
    </source>
</reference>
<organism evidence="2 3">
    <name type="scientific">Rhizoctonia solani</name>
    <dbReference type="NCBI Taxonomy" id="456999"/>
    <lineage>
        <taxon>Eukaryota</taxon>
        <taxon>Fungi</taxon>
        <taxon>Dikarya</taxon>
        <taxon>Basidiomycota</taxon>
        <taxon>Agaricomycotina</taxon>
        <taxon>Agaricomycetes</taxon>
        <taxon>Cantharellales</taxon>
        <taxon>Ceratobasidiaceae</taxon>
        <taxon>Rhizoctonia</taxon>
    </lineage>
</organism>
<gene>
    <name evidence="2" type="ORF">RDB_LOCUS89303</name>
</gene>
<name>A0A8H3E643_9AGAM</name>
<keyword evidence="1" id="KW-0732">Signal</keyword>
<dbReference type="Proteomes" id="UP000663827">
    <property type="component" value="Unassembled WGS sequence"/>
</dbReference>
<sequence length="299" mass="33812">MVSSSLALRFLLLAGVSLRQSSAGDWVTTANDDGSLEYQQSTPWSIDYESTIWSVDYESTTTITDADGVTRQVYSNCSIHKIFTRRFWTVCDDKTIKIVENEGEEPLPSQLFELKLLDTWFGNEWQDEHHIIRPDTLVPQVVTAPFPNPVRKFYFGTKKIGPRSPILGSISAQLLINASALRRNSRLPEPGSIWFEVAVFSELLSPGDQVTLDQIKSRDGQPLIWVSHELPSRDFHYHMLAGRNLDTGGQPFCESVEEGDYIGVLVRVEQRSTCAVHGGQLRFEVDLQGDLGWRAYDWD</sequence>
<protein>
    <submittedName>
        <fullName evidence="2">Uncharacterized protein</fullName>
    </submittedName>
</protein>
<feature type="chain" id="PRO_5034808523" evidence="1">
    <location>
        <begin position="24"/>
        <end position="299"/>
    </location>
</feature>
<evidence type="ECO:0000256" key="1">
    <source>
        <dbReference type="SAM" id="SignalP"/>
    </source>
</evidence>
<comment type="caution">
    <text evidence="2">The sequence shown here is derived from an EMBL/GenBank/DDBJ whole genome shotgun (WGS) entry which is preliminary data.</text>
</comment>
<evidence type="ECO:0000313" key="3">
    <source>
        <dbReference type="Proteomes" id="UP000663827"/>
    </source>
</evidence>
<dbReference type="AlphaFoldDB" id="A0A8H3E643"/>
<proteinExistence type="predicted"/>
<feature type="signal peptide" evidence="1">
    <location>
        <begin position="1"/>
        <end position="23"/>
    </location>
</feature>
<accession>A0A8H3E643</accession>